<accession>A0A816ITK1</accession>
<dbReference type="Proteomes" id="UP001295469">
    <property type="component" value="Chromosome C09"/>
</dbReference>
<sequence length="51" mass="6010">MLFTVILSIVHLCVMYVSTIFLFHSYIRVPLNFPLMLKNRKLQQLITQQGT</sequence>
<gene>
    <name evidence="2" type="ORF">DARMORV10_C09P21450.1</name>
</gene>
<protein>
    <submittedName>
        <fullName evidence="2">(rape) hypothetical protein</fullName>
    </submittedName>
</protein>
<proteinExistence type="predicted"/>
<organism evidence="2">
    <name type="scientific">Brassica napus</name>
    <name type="common">Rape</name>
    <dbReference type="NCBI Taxonomy" id="3708"/>
    <lineage>
        <taxon>Eukaryota</taxon>
        <taxon>Viridiplantae</taxon>
        <taxon>Streptophyta</taxon>
        <taxon>Embryophyta</taxon>
        <taxon>Tracheophyta</taxon>
        <taxon>Spermatophyta</taxon>
        <taxon>Magnoliopsida</taxon>
        <taxon>eudicotyledons</taxon>
        <taxon>Gunneridae</taxon>
        <taxon>Pentapetalae</taxon>
        <taxon>rosids</taxon>
        <taxon>malvids</taxon>
        <taxon>Brassicales</taxon>
        <taxon>Brassicaceae</taxon>
        <taxon>Brassiceae</taxon>
        <taxon>Brassica</taxon>
    </lineage>
</organism>
<evidence type="ECO:0000313" key="2">
    <source>
        <dbReference type="EMBL" id="CAF1724357.1"/>
    </source>
</evidence>
<keyword evidence="1" id="KW-0472">Membrane</keyword>
<dbReference type="AlphaFoldDB" id="A0A816ITK1"/>
<keyword evidence="1" id="KW-0812">Transmembrane</keyword>
<evidence type="ECO:0000256" key="1">
    <source>
        <dbReference type="SAM" id="Phobius"/>
    </source>
</evidence>
<name>A0A816ITK1_BRANA</name>
<dbReference type="EMBL" id="HG994373">
    <property type="protein sequence ID" value="CAF1724357.1"/>
    <property type="molecule type" value="Genomic_DNA"/>
</dbReference>
<keyword evidence="1" id="KW-1133">Transmembrane helix</keyword>
<reference evidence="2" key="1">
    <citation type="submission" date="2021-01" db="EMBL/GenBank/DDBJ databases">
        <authorList>
            <consortium name="Genoscope - CEA"/>
            <person name="William W."/>
        </authorList>
    </citation>
    <scope>NUCLEOTIDE SEQUENCE</scope>
</reference>
<feature type="transmembrane region" description="Helical" evidence="1">
    <location>
        <begin position="6"/>
        <end position="27"/>
    </location>
</feature>